<accession>A0A8T0WJF7</accession>
<keyword evidence="3" id="KW-1185">Reference proteome</keyword>
<keyword evidence="1" id="KW-1133">Transmembrane helix</keyword>
<evidence type="ECO:0000313" key="2">
    <source>
        <dbReference type="EMBL" id="KAG2643249.1"/>
    </source>
</evidence>
<dbReference type="PANTHER" id="PTHR31133:SF12">
    <property type="entry name" value="MEMBRANE PROTEIN"/>
    <property type="match status" value="1"/>
</dbReference>
<reference evidence="2" key="1">
    <citation type="submission" date="2020-05" db="EMBL/GenBank/DDBJ databases">
        <title>WGS assembly of Panicum virgatum.</title>
        <authorList>
            <person name="Lovell J.T."/>
            <person name="Jenkins J."/>
            <person name="Shu S."/>
            <person name="Juenger T.E."/>
            <person name="Schmutz J."/>
        </authorList>
    </citation>
    <scope>NUCLEOTIDE SEQUENCE</scope>
    <source>
        <strain evidence="2">AP13</strain>
    </source>
</reference>
<feature type="transmembrane region" description="Helical" evidence="1">
    <location>
        <begin position="44"/>
        <end position="63"/>
    </location>
</feature>
<gene>
    <name evidence="2" type="ORF">PVAP13_2KG309700</name>
</gene>
<keyword evidence="1" id="KW-0472">Membrane</keyword>
<dbReference type="Proteomes" id="UP000823388">
    <property type="component" value="Chromosome 2K"/>
</dbReference>
<dbReference type="AlphaFoldDB" id="A0A8T0WJF7"/>
<evidence type="ECO:0000313" key="3">
    <source>
        <dbReference type="Proteomes" id="UP000823388"/>
    </source>
</evidence>
<feature type="transmembrane region" description="Helical" evidence="1">
    <location>
        <begin position="20"/>
        <end position="38"/>
    </location>
</feature>
<proteinExistence type="predicted"/>
<protein>
    <submittedName>
        <fullName evidence="2">Uncharacterized protein</fullName>
    </submittedName>
</protein>
<organism evidence="2 3">
    <name type="scientific">Panicum virgatum</name>
    <name type="common">Blackwell switchgrass</name>
    <dbReference type="NCBI Taxonomy" id="38727"/>
    <lineage>
        <taxon>Eukaryota</taxon>
        <taxon>Viridiplantae</taxon>
        <taxon>Streptophyta</taxon>
        <taxon>Embryophyta</taxon>
        <taxon>Tracheophyta</taxon>
        <taxon>Spermatophyta</taxon>
        <taxon>Magnoliopsida</taxon>
        <taxon>Liliopsida</taxon>
        <taxon>Poales</taxon>
        <taxon>Poaceae</taxon>
        <taxon>PACMAD clade</taxon>
        <taxon>Panicoideae</taxon>
        <taxon>Panicodae</taxon>
        <taxon>Paniceae</taxon>
        <taxon>Panicinae</taxon>
        <taxon>Panicum</taxon>
        <taxon>Panicum sect. Hiantes</taxon>
    </lineage>
</organism>
<dbReference type="PANTHER" id="PTHR31133">
    <property type="entry name" value="MEMBRANE PROTEIN"/>
    <property type="match status" value="1"/>
</dbReference>
<dbReference type="EMBL" id="CM029039">
    <property type="protein sequence ID" value="KAG2643249.1"/>
    <property type="molecule type" value="Genomic_DNA"/>
</dbReference>
<dbReference type="InterPro" id="IPR040229">
    <property type="entry name" value="At3g27390-like"/>
</dbReference>
<evidence type="ECO:0000256" key="1">
    <source>
        <dbReference type="SAM" id="Phobius"/>
    </source>
</evidence>
<sequence>MLFGGWQRLLYDLISREGPFLETVCVPIAGLTILFWPLVVVGSVLLAIVLSIFVGLYGTVIVFQKKSFQRGVSYVVANVAEFNEYTNEFLIFAEFKCFSSRSIQCIPTLLCHINFKSHVMYKNNYF</sequence>
<name>A0A8T0WJF7_PANVG</name>
<keyword evidence="1" id="KW-0812">Transmembrane</keyword>
<comment type="caution">
    <text evidence="2">The sequence shown here is derived from an EMBL/GenBank/DDBJ whole genome shotgun (WGS) entry which is preliminary data.</text>
</comment>